<reference evidence="2" key="1">
    <citation type="submission" date="2023-06" db="EMBL/GenBank/DDBJ databases">
        <title>Genome-scale phylogeny and comparative genomics of the fungal order Sordariales.</title>
        <authorList>
            <consortium name="Lawrence Berkeley National Laboratory"/>
            <person name="Hensen N."/>
            <person name="Bonometti L."/>
            <person name="Westerberg I."/>
            <person name="Brannstrom I.O."/>
            <person name="Guillou S."/>
            <person name="Cros-Aarteil S."/>
            <person name="Calhoun S."/>
            <person name="Haridas S."/>
            <person name="Kuo A."/>
            <person name="Mondo S."/>
            <person name="Pangilinan J."/>
            <person name="Riley R."/>
            <person name="Labutti K."/>
            <person name="Andreopoulos B."/>
            <person name="Lipzen A."/>
            <person name="Chen C."/>
            <person name="Yanf M."/>
            <person name="Daum C."/>
            <person name="Ng V."/>
            <person name="Clum A."/>
            <person name="Steindorff A."/>
            <person name="Ohm R."/>
            <person name="Martin F."/>
            <person name="Silar P."/>
            <person name="Natvig D."/>
            <person name="Lalanne C."/>
            <person name="Gautier V."/>
            <person name="Ament-Velasquez S.L."/>
            <person name="Kruys A."/>
            <person name="Hutchinson M.I."/>
            <person name="Powell A.J."/>
            <person name="Barry K."/>
            <person name="Miller A.N."/>
            <person name="Grigoriev I.V."/>
            <person name="Debuchy R."/>
            <person name="Gladieux P."/>
            <person name="Thoren M.H."/>
            <person name="Johannesson H."/>
        </authorList>
    </citation>
    <scope>NUCLEOTIDE SEQUENCE</scope>
    <source>
        <strain evidence="2">CBS 606.72</strain>
    </source>
</reference>
<name>A0AA39T261_9PEZI</name>
<sequence>MQRGRPTVELPAVRYKDEFQLVCDPFFERLPDDERKRVAAKLSYDLIYLGKRRQGGWRFRLSLEGSGDDMWLTLQQEHRQRRDMPWEIKKTLRLPLYFDGNSGCVQVGERNKTIQELNLGLPPQPNELGEVEEGASTDESDQEVDSECGSILVRDPTASSPEPDTSSESSGEENDGSFAECSTGHPRLGGSAAEIDGLPKVQQENEIWEFRGLPSLPRAVSDLVPPDRKRHRSEPYQQSWKRRRATKDCAS</sequence>
<gene>
    <name evidence="2" type="ORF">B0T14DRAFT_343120</name>
</gene>
<evidence type="ECO:0000313" key="3">
    <source>
        <dbReference type="Proteomes" id="UP001175000"/>
    </source>
</evidence>
<organism evidence="2 3">
    <name type="scientific">Immersiella caudata</name>
    <dbReference type="NCBI Taxonomy" id="314043"/>
    <lineage>
        <taxon>Eukaryota</taxon>
        <taxon>Fungi</taxon>
        <taxon>Dikarya</taxon>
        <taxon>Ascomycota</taxon>
        <taxon>Pezizomycotina</taxon>
        <taxon>Sordariomycetes</taxon>
        <taxon>Sordariomycetidae</taxon>
        <taxon>Sordariales</taxon>
        <taxon>Lasiosphaeriaceae</taxon>
        <taxon>Immersiella</taxon>
    </lineage>
</organism>
<proteinExistence type="predicted"/>
<feature type="compositionally biased region" description="Low complexity" evidence="1">
    <location>
        <begin position="155"/>
        <end position="169"/>
    </location>
</feature>
<accession>A0AA39T261</accession>
<feature type="region of interest" description="Disordered" evidence="1">
    <location>
        <begin position="212"/>
        <end position="251"/>
    </location>
</feature>
<dbReference type="Proteomes" id="UP001175000">
    <property type="component" value="Unassembled WGS sequence"/>
</dbReference>
<dbReference type="EMBL" id="JAULSU010000007">
    <property type="protein sequence ID" value="KAK0612271.1"/>
    <property type="molecule type" value="Genomic_DNA"/>
</dbReference>
<dbReference type="AlphaFoldDB" id="A0AA39T261"/>
<feature type="region of interest" description="Disordered" evidence="1">
    <location>
        <begin position="118"/>
        <end position="198"/>
    </location>
</feature>
<evidence type="ECO:0000313" key="2">
    <source>
        <dbReference type="EMBL" id="KAK0612271.1"/>
    </source>
</evidence>
<keyword evidence="3" id="KW-1185">Reference proteome</keyword>
<protein>
    <submittedName>
        <fullName evidence="2">Uncharacterized protein</fullName>
    </submittedName>
</protein>
<evidence type="ECO:0000256" key="1">
    <source>
        <dbReference type="SAM" id="MobiDB-lite"/>
    </source>
</evidence>
<feature type="compositionally biased region" description="Acidic residues" evidence="1">
    <location>
        <begin position="129"/>
        <end position="146"/>
    </location>
</feature>
<comment type="caution">
    <text evidence="2">The sequence shown here is derived from an EMBL/GenBank/DDBJ whole genome shotgun (WGS) entry which is preliminary data.</text>
</comment>